<accession>A0A6L3V877</accession>
<organism evidence="1 2">
    <name type="scientific">Cytobacillus depressus</name>
    <dbReference type="NCBI Taxonomy" id="1602942"/>
    <lineage>
        <taxon>Bacteria</taxon>
        <taxon>Bacillati</taxon>
        <taxon>Bacillota</taxon>
        <taxon>Bacilli</taxon>
        <taxon>Bacillales</taxon>
        <taxon>Bacillaceae</taxon>
        <taxon>Cytobacillus</taxon>
    </lineage>
</organism>
<keyword evidence="2" id="KW-1185">Reference proteome</keyword>
<sequence>MELKSNIQSLIFSYIRHCFDEYGILPNEDDVYLRFQIHFDNGVPFEIAEEEMRKFARFHDLTDIDIRWEGELDGNNSRRIEAHPEIP</sequence>
<protein>
    <submittedName>
        <fullName evidence="1">Uncharacterized protein</fullName>
    </submittedName>
</protein>
<gene>
    <name evidence="1" type="ORF">F7731_08490</name>
</gene>
<dbReference type="EMBL" id="WBOS01000002">
    <property type="protein sequence ID" value="KAB2337624.1"/>
    <property type="molecule type" value="Genomic_DNA"/>
</dbReference>
<proteinExistence type="predicted"/>
<reference evidence="1 2" key="1">
    <citation type="journal article" date="2016" name="Antonie Van Leeuwenhoek">
        <title>Bacillus depressus sp. nov., isolated from soil of a sunflower field.</title>
        <authorList>
            <person name="Wei X."/>
            <person name="Xin D."/>
            <person name="Xin Y."/>
            <person name="Zhang H."/>
            <person name="Wang T."/>
            <person name="Zhang J."/>
        </authorList>
    </citation>
    <scope>NUCLEOTIDE SEQUENCE [LARGE SCALE GENOMIC DNA]</scope>
    <source>
        <strain evidence="1 2">BZ1</strain>
    </source>
</reference>
<evidence type="ECO:0000313" key="1">
    <source>
        <dbReference type="EMBL" id="KAB2337624.1"/>
    </source>
</evidence>
<name>A0A6L3V877_9BACI</name>
<comment type="caution">
    <text evidence="1">The sequence shown here is derived from an EMBL/GenBank/DDBJ whole genome shotgun (WGS) entry which is preliminary data.</text>
</comment>
<dbReference type="Proteomes" id="UP000481030">
    <property type="component" value="Unassembled WGS sequence"/>
</dbReference>
<dbReference type="OrthoDB" id="2943424at2"/>
<dbReference type="AlphaFoldDB" id="A0A6L3V877"/>
<dbReference type="RefSeq" id="WP_151534324.1">
    <property type="nucleotide sequence ID" value="NZ_WBOS01000002.1"/>
</dbReference>
<evidence type="ECO:0000313" key="2">
    <source>
        <dbReference type="Proteomes" id="UP000481030"/>
    </source>
</evidence>